<name>A0AAP9NME4_9GAMM</name>
<sequence length="178" mass="19607">MNDNTTDPLLEIEAMRSLAEALTPLDEASCGRVLRWAADRFGVEVKATSLGDSNYEKTGESGIVEDETDEKDEPLEFNEISDLYAAARPTNDPEKALVVGYWFQSVQGQNDFDAGRVNKELKHLGHGVGNITTAMTSLIGRKPACAMQTRKSGSSQQARKKYKLTHEGLRKVRDMISG</sequence>
<protein>
    <submittedName>
        <fullName evidence="2">Uncharacterized protein</fullName>
    </submittedName>
</protein>
<accession>A0AAP9NME4</accession>
<evidence type="ECO:0000313" key="2">
    <source>
        <dbReference type="EMBL" id="QKS24974.1"/>
    </source>
</evidence>
<reference evidence="2 3" key="1">
    <citation type="submission" date="2019-12" db="EMBL/GenBank/DDBJ databases">
        <title>Genome sequencing and assembly of endphytes of Porphyra tenera.</title>
        <authorList>
            <person name="Park J.M."/>
            <person name="Shin R."/>
            <person name="Jo S.H."/>
        </authorList>
    </citation>
    <scope>NUCLEOTIDE SEQUENCE [LARGE SCALE GENOMIC DNA]</scope>
    <source>
        <strain evidence="2 3">GPM3</strain>
    </source>
</reference>
<gene>
    <name evidence="2" type="ORF">FX987_02757</name>
</gene>
<organism evidence="2 3">
    <name type="scientific">Vreelandella titanicae</name>
    <dbReference type="NCBI Taxonomy" id="664683"/>
    <lineage>
        <taxon>Bacteria</taxon>
        <taxon>Pseudomonadati</taxon>
        <taxon>Pseudomonadota</taxon>
        <taxon>Gammaproteobacteria</taxon>
        <taxon>Oceanospirillales</taxon>
        <taxon>Halomonadaceae</taxon>
        <taxon>Vreelandella</taxon>
    </lineage>
</organism>
<dbReference type="Proteomes" id="UP000509761">
    <property type="component" value="Chromosome"/>
</dbReference>
<evidence type="ECO:0000256" key="1">
    <source>
        <dbReference type="SAM" id="MobiDB-lite"/>
    </source>
</evidence>
<proteinExistence type="predicted"/>
<evidence type="ECO:0000313" key="3">
    <source>
        <dbReference type="Proteomes" id="UP000509761"/>
    </source>
</evidence>
<keyword evidence="3" id="KW-1185">Reference proteome</keyword>
<dbReference type="AlphaFoldDB" id="A0AAP9NME4"/>
<dbReference type="EMBL" id="CP054580">
    <property type="protein sequence ID" value="QKS24974.1"/>
    <property type="molecule type" value="Genomic_DNA"/>
</dbReference>
<feature type="region of interest" description="Disordered" evidence="1">
    <location>
        <begin position="52"/>
        <end position="71"/>
    </location>
</feature>
<dbReference type="RefSeq" id="WP_022522253.1">
    <property type="nucleotide sequence ID" value="NZ_CP054580.1"/>
</dbReference>